<dbReference type="GO" id="GO:0008033">
    <property type="term" value="P:tRNA processing"/>
    <property type="evidence" value="ECO:0007669"/>
    <property type="project" value="UniProtKB-KW"/>
</dbReference>
<name>A0A381WJ47_9ZZZZ</name>
<dbReference type="SUPFAM" id="SSF52402">
    <property type="entry name" value="Adenine nucleotide alpha hydrolases-like"/>
    <property type="match status" value="1"/>
</dbReference>
<dbReference type="NCBIfam" id="TIGR02432">
    <property type="entry name" value="lysidine_TilS_N"/>
    <property type="match status" value="1"/>
</dbReference>
<protein>
    <recommendedName>
        <fullName evidence="1">tRNA(Ile)-lysidine synthetase</fullName>
        <ecNumber evidence="1">6.3.4.19</ecNumber>
    </recommendedName>
</protein>
<dbReference type="EC" id="6.3.4.19" evidence="1"/>
<evidence type="ECO:0000256" key="3">
    <source>
        <dbReference type="ARBA" id="ARBA00022694"/>
    </source>
</evidence>
<evidence type="ECO:0000256" key="5">
    <source>
        <dbReference type="ARBA" id="ARBA00022840"/>
    </source>
</evidence>
<sequence>MNSLKVHKNFAVAVSGGPDSLALVFLSKKYAEENSLKLTAISIDHSLRSNSRYEIKWIEKLMKKNKIRFVSLKLKEKKPNANIMAYAREKRYDLLTNYCKRSKISCLLTAHHLDDEIENFLMRLIRGSGLKGLSSTRPTYKHKRSGIQITRPLLGYSKKSLVKYLYLRKQNYIVDPTNKDKRFDRSRIRELTSKLISEGLSKTRFANVIENLKKAEAVIQGSLSEYAKRLVRIRSKKDLAINIKDFVQVPEEIQFRLIVRITEYVSNKKQKPRAKSILNLMQKIIKRDFKRMTV</sequence>
<accession>A0A381WJ47</accession>
<keyword evidence="5" id="KW-0067">ATP-binding</keyword>
<organism evidence="8">
    <name type="scientific">marine metagenome</name>
    <dbReference type="NCBI Taxonomy" id="408172"/>
    <lineage>
        <taxon>unclassified sequences</taxon>
        <taxon>metagenomes</taxon>
        <taxon>ecological metagenomes</taxon>
    </lineage>
</organism>
<keyword evidence="3" id="KW-0819">tRNA processing</keyword>
<gene>
    <name evidence="8" type="ORF">METZ01_LOCUS104841</name>
</gene>
<evidence type="ECO:0000256" key="6">
    <source>
        <dbReference type="ARBA" id="ARBA00048539"/>
    </source>
</evidence>
<reference evidence="8" key="1">
    <citation type="submission" date="2018-05" db="EMBL/GenBank/DDBJ databases">
        <authorList>
            <person name="Lanie J.A."/>
            <person name="Ng W.-L."/>
            <person name="Kazmierczak K.M."/>
            <person name="Andrzejewski T.M."/>
            <person name="Davidsen T.M."/>
            <person name="Wayne K.J."/>
            <person name="Tettelin H."/>
            <person name="Glass J.I."/>
            <person name="Rusch D."/>
            <person name="Podicherti R."/>
            <person name="Tsui H.-C.T."/>
            <person name="Winkler M.E."/>
        </authorList>
    </citation>
    <scope>NUCLEOTIDE SEQUENCE</scope>
</reference>
<dbReference type="HAMAP" id="MF_01161">
    <property type="entry name" value="tRNA_Ile_lys_synt"/>
    <property type="match status" value="1"/>
</dbReference>
<dbReference type="PANTHER" id="PTHR43033">
    <property type="entry name" value="TRNA(ILE)-LYSIDINE SYNTHASE-RELATED"/>
    <property type="match status" value="1"/>
</dbReference>
<proteinExistence type="inferred from homology"/>
<dbReference type="Gene3D" id="3.40.50.620">
    <property type="entry name" value="HUPs"/>
    <property type="match status" value="1"/>
</dbReference>
<dbReference type="InterPro" id="IPR011063">
    <property type="entry name" value="TilS/TtcA_N"/>
</dbReference>
<dbReference type="CDD" id="cd01992">
    <property type="entry name" value="TilS_N"/>
    <property type="match status" value="1"/>
</dbReference>
<dbReference type="InterPro" id="IPR012094">
    <property type="entry name" value="tRNA_Ile_lys_synt"/>
</dbReference>
<keyword evidence="4" id="KW-0547">Nucleotide-binding</keyword>
<evidence type="ECO:0000256" key="4">
    <source>
        <dbReference type="ARBA" id="ARBA00022741"/>
    </source>
</evidence>
<evidence type="ECO:0000259" key="7">
    <source>
        <dbReference type="Pfam" id="PF01171"/>
    </source>
</evidence>
<evidence type="ECO:0000256" key="1">
    <source>
        <dbReference type="ARBA" id="ARBA00013267"/>
    </source>
</evidence>
<dbReference type="AlphaFoldDB" id="A0A381WJ47"/>
<keyword evidence="2" id="KW-0436">Ligase</keyword>
<comment type="catalytic activity">
    <reaction evidence="6">
        <text>cytidine(34) in tRNA(Ile2) + L-lysine + ATP = lysidine(34) in tRNA(Ile2) + AMP + diphosphate + H(+)</text>
        <dbReference type="Rhea" id="RHEA:43744"/>
        <dbReference type="Rhea" id="RHEA-COMP:10625"/>
        <dbReference type="Rhea" id="RHEA-COMP:10670"/>
        <dbReference type="ChEBI" id="CHEBI:15378"/>
        <dbReference type="ChEBI" id="CHEBI:30616"/>
        <dbReference type="ChEBI" id="CHEBI:32551"/>
        <dbReference type="ChEBI" id="CHEBI:33019"/>
        <dbReference type="ChEBI" id="CHEBI:82748"/>
        <dbReference type="ChEBI" id="CHEBI:83665"/>
        <dbReference type="ChEBI" id="CHEBI:456215"/>
        <dbReference type="EC" id="6.3.4.19"/>
    </reaction>
</comment>
<feature type="domain" description="tRNA(Ile)-lysidine/2-thiocytidine synthase N-terminal" evidence="7">
    <location>
        <begin position="10"/>
        <end position="190"/>
    </location>
</feature>
<feature type="non-terminal residue" evidence="8">
    <location>
        <position position="294"/>
    </location>
</feature>
<dbReference type="InterPro" id="IPR014729">
    <property type="entry name" value="Rossmann-like_a/b/a_fold"/>
</dbReference>
<dbReference type="InterPro" id="IPR012795">
    <property type="entry name" value="tRNA_Ile_lys_synt_N"/>
</dbReference>
<dbReference type="EMBL" id="UINC01011836">
    <property type="protein sequence ID" value="SVA51987.1"/>
    <property type="molecule type" value="Genomic_DNA"/>
</dbReference>
<dbReference type="Pfam" id="PF01171">
    <property type="entry name" value="ATP_bind_3"/>
    <property type="match status" value="1"/>
</dbReference>
<dbReference type="GO" id="GO:0005524">
    <property type="term" value="F:ATP binding"/>
    <property type="evidence" value="ECO:0007669"/>
    <property type="project" value="UniProtKB-KW"/>
</dbReference>
<evidence type="ECO:0000256" key="2">
    <source>
        <dbReference type="ARBA" id="ARBA00022598"/>
    </source>
</evidence>
<dbReference type="GO" id="GO:0032267">
    <property type="term" value="F:tRNA(Ile)-lysidine synthase activity"/>
    <property type="evidence" value="ECO:0007669"/>
    <property type="project" value="UniProtKB-EC"/>
</dbReference>
<dbReference type="PANTHER" id="PTHR43033:SF1">
    <property type="entry name" value="TRNA(ILE)-LYSIDINE SYNTHASE-RELATED"/>
    <property type="match status" value="1"/>
</dbReference>
<evidence type="ECO:0000313" key="8">
    <source>
        <dbReference type="EMBL" id="SVA51987.1"/>
    </source>
</evidence>